<dbReference type="STRING" id="381751.SAMN05444391_0805"/>
<feature type="domain" description="Metallo-beta-lactamase" evidence="1">
    <location>
        <begin position="47"/>
        <end position="234"/>
    </location>
</feature>
<evidence type="ECO:0000259" key="1">
    <source>
        <dbReference type="SMART" id="SM00849"/>
    </source>
</evidence>
<gene>
    <name evidence="2" type="ORF">SAMN05444391_0805</name>
</gene>
<dbReference type="SUPFAM" id="SSF56281">
    <property type="entry name" value="Metallo-hydrolase/oxidoreductase"/>
    <property type="match status" value="1"/>
</dbReference>
<dbReference type="AlphaFoldDB" id="A0A1M6RXN2"/>
<accession>A0A1M6RXN2</accession>
<dbReference type="PANTHER" id="PTHR42951">
    <property type="entry name" value="METALLO-BETA-LACTAMASE DOMAIN-CONTAINING"/>
    <property type="match status" value="1"/>
</dbReference>
<name>A0A1M6RXN2_9AQUI</name>
<evidence type="ECO:0000313" key="3">
    <source>
        <dbReference type="Proteomes" id="UP000189810"/>
    </source>
</evidence>
<reference evidence="2 3" key="1">
    <citation type="submission" date="2016-11" db="EMBL/GenBank/DDBJ databases">
        <authorList>
            <person name="Jaros S."/>
            <person name="Januszkiewicz K."/>
            <person name="Wedrychowicz H."/>
        </authorList>
    </citation>
    <scope>NUCLEOTIDE SEQUENCE [LARGE SCALE GENOMIC DNA]</scope>
    <source>
        <strain evidence="2 3">DSM 19557</strain>
    </source>
</reference>
<dbReference type="SMART" id="SM00849">
    <property type="entry name" value="Lactamase_B"/>
    <property type="match status" value="1"/>
</dbReference>
<dbReference type="RefSeq" id="WP_079653944.1">
    <property type="nucleotide sequence ID" value="NZ_LT670846.1"/>
</dbReference>
<dbReference type="Pfam" id="PF00753">
    <property type="entry name" value="Lactamase_B"/>
    <property type="match status" value="1"/>
</dbReference>
<sequence length="304" mass="35111">MVRVLVYLLVLFVFSLGNEMKLIRIKKDVYMVRGLDALPSVENRGFISNAYAVLTKEGWVVIDALSTPELSKEFIQRLQKVKKLPVRYIIVTHYHPDHYFGTKTYRDIGAKLIAHKKMLEMYDSGELNSYINTIKERFPKLYDSVVVVKPDLVVDTETILKVGQKTFLIRAVAPAHTNNDIVIYMPEDKILFAGDLVYEKRIPFMGDAGANSKNWEKVLKELKSLDTQVILGGHNMPMDKSAIDYTLGYITYLRENIKKLKEKGMFLDEIKQTLKESPYKNHVMYDTFHNANVSKVYMELDLEE</sequence>
<protein>
    <submittedName>
        <fullName evidence="2">Glyoxylase, beta-lactamase superfamily II</fullName>
    </submittedName>
</protein>
<dbReference type="Gene3D" id="3.60.15.10">
    <property type="entry name" value="Ribonuclease Z/Hydroxyacylglutathione hydrolase-like"/>
    <property type="match status" value="1"/>
</dbReference>
<organism evidence="2 3">
    <name type="scientific">Thermocrinis minervae</name>
    <dbReference type="NCBI Taxonomy" id="381751"/>
    <lineage>
        <taxon>Bacteria</taxon>
        <taxon>Pseudomonadati</taxon>
        <taxon>Aquificota</taxon>
        <taxon>Aquificia</taxon>
        <taxon>Aquificales</taxon>
        <taxon>Aquificaceae</taxon>
        <taxon>Thermocrinis</taxon>
    </lineage>
</organism>
<dbReference type="PANTHER" id="PTHR42951:SF20">
    <property type="entry name" value="BETA LACTAMASE"/>
    <property type="match status" value="1"/>
</dbReference>
<dbReference type="OrthoDB" id="420651at2"/>
<evidence type="ECO:0000313" key="2">
    <source>
        <dbReference type="EMBL" id="SHK37236.1"/>
    </source>
</evidence>
<dbReference type="Proteomes" id="UP000189810">
    <property type="component" value="Chromosome I"/>
</dbReference>
<dbReference type="InterPro" id="IPR001279">
    <property type="entry name" value="Metallo-B-lactamas"/>
</dbReference>
<dbReference type="EMBL" id="LT670846">
    <property type="protein sequence ID" value="SHK37236.1"/>
    <property type="molecule type" value="Genomic_DNA"/>
</dbReference>
<dbReference type="CDD" id="cd16282">
    <property type="entry name" value="metallo-hydrolase-like_MBL-fold"/>
    <property type="match status" value="1"/>
</dbReference>
<dbReference type="InterPro" id="IPR050855">
    <property type="entry name" value="NDM-1-like"/>
</dbReference>
<keyword evidence="3" id="KW-1185">Reference proteome</keyword>
<dbReference type="InterPro" id="IPR036866">
    <property type="entry name" value="RibonucZ/Hydroxyglut_hydro"/>
</dbReference>
<proteinExistence type="predicted"/>